<evidence type="ECO:0000256" key="5">
    <source>
        <dbReference type="ARBA" id="ARBA00023242"/>
    </source>
</evidence>
<dbReference type="GO" id="GO:0006397">
    <property type="term" value="P:mRNA processing"/>
    <property type="evidence" value="ECO:0007669"/>
    <property type="project" value="UniProtKB-KW"/>
</dbReference>
<evidence type="ECO:0000256" key="2">
    <source>
        <dbReference type="ARBA" id="ARBA00007413"/>
    </source>
</evidence>
<accession>A0AA36NMT7</accession>
<feature type="region of interest" description="Disordered" evidence="6">
    <location>
        <begin position="509"/>
        <end position="539"/>
    </location>
</feature>
<reference evidence="11" key="1">
    <citation type="submission" date="2023-08" db="EMBL/GenBank/DDBJ databases">
        <authorList>
            <person name="Chen Y."/>
            <person name="Shah S."/>
            <person name="Dougan E. K."/>
            <person name="Thang M."/>
            <person name="Chan C."/>
        </authorList>
    </citation>
    <scope>NUCLEOTIDE SEQUENCE</scope>
</reference>
<dbReference type="EMBL" id="CAUJNA010003805">
    <property type="protein sequence ID" value="CAJ1410123.1"/>
    <property type="molecule type" value="Genomic_DNA"/>
</dbReference>
<dbReference type="InterPro" id="IPR027159">
    <property type="entry name" value="CBP80"/>
</dbReference>
<feature type="domain" description="MIF4G-like type 2" evidence="10">
    <location>
        <begin position="563"/>
        <end position="746"/>
    </location>
</feature>
<evidence type="ECO:0000256" key="7">
    <source>
        <dbReference type="SAM" id="Phobius"/>
    </source>
</evidence>
<sequence length="800" mass="89156">MSKAANPNKPKKQETEADVAAKKQQADRERIRRALITLGDENKKVVSQVKAVVAAVEDDVELHGELLCNTVLACVKCLPTKLSMYAAWLAKMAEQHPKFAADVVAHAVDELRAAVLDCKMGSTQLLLRFFVFLANTSVLGVAAVLNLLHEVLSLSEGLKPSKGGDFGVFMALAQLPFLSQEAYQQGKAKVHSLMAAAQRYLASRGAHWKPLLQLWKGDRPDRLEELFAAVQQQQKDNWSLKVVLHVPGFRPSADGMAEMPAIALGISREEFRKSRKLQVPLMSFHLLTDPSEEVPMPTKDRWVLEDYILLTVEMFAKDVDECSKQILRIPVLHPHFEAITVETLFSEMFRLPATAFLPLFYYRLLEACAAKQASMKQLIDQAFQALIHKVQDMDEECMYALAEAFACHVANNNFKADWKVFTENEVNPKVKRFARRALERLQRLSDYPNMLVRLPQAMRIYASAEPLPASGLPVVSKPQFGRLINLVRLKDANADLVVQYCQWLMKSDTKEPEAPASSATEAPEEPKEEAEPAAKRQKLAEASKKEVLERFGDPPAQPLTLQEVAELVMSVMLQQGHKTPTHMAKILDGHEQVLRQLKPEESDAGYCRTLAKCVFDFWQAHGQRLETTIDSLVQRKVITPLAAAEVALAPGQADAMHVWNVVDNVARKSLDRSQVARADLATAKKLGKEDALAKCLEPWVCLLFLGLACRMLAVQGRAELDSAVQESASLFTSIFTSLVQKYEDASKDATLQGIFLQRIIAIGRKHLSDIKPLVDAAESRIPRVKNHPDVAAVFKMLSTL</sequence>
<keyword evidence="12" id="KW-1185">Reference proteome</keyword>
<evidence type="ECO:0000256" key="6">
    <source>
        <dbReference type="SAM" id="MobiDB-lite"/>
    </source>
</evidence>
<dbReference type="SUPFAM" id="SSF48371">
    <property type="entry name" value="ARM repeat"/>
    <property type="match status" value="3"/>
</dbReference>
<dbReference type="GO" id="GO:0005634">
    <property type="term" value="C:nucleus"/>
    <property type="evidence" value="ECO:0007669"/>
    <property type="project" value="UniProtKB-SubCell"/>
</dbReference>
<dbReference type="Gene3D" id="1.25.40.180">
    <property type="match status" value="3"/>
</dbReference>
<evidence type="ECO:0000256" key="1">
    <source>
        <dbReference type="ARBA" id="ARBA00004123"/>
    </source>
</evidence>
<keyword evidence="4" id="KW-0508">mRNA splicing</keyword>
<dbReference type="GO" id="GO:0000339">
    <property type="term" value="F:RNA cap binding"/>
    <property type="evidence" value="ECO:0007669"/>
    <property type="project" value="InterPro"/>
</dbReference>
<evidence type="ECO:0000259" key="8">
    <source>
        <dbReference type="Pfam" id="PF02854"/>
    </source>
</evidence>
<dbReference type="Pfam" id="PF09088">
    <property type="entry name" value="MIF4G_like"/>
    <property type="match status" value="1"/>
</dbReference>
<name>A0AA36NMT7_9DINO</name>
<dbReference type="PANTHER" id="PTHR12412:SF2">
    <property type="entry name" value="NUCLEAR CAP-BINDING PROTEIN SUBUNIT 1"/>
    <property type="match status" value="1"/>
</dbReference>
<feature type="domain" description="MIF4G-like type 1" evidence="9">
    <location>
        <begin position="334"/>
        <end position="454"/>
    </location>
</feature>
<protein>
    <submittedName>
        <fullName evidence="11">Uncharacterized protein</fullName>
    </submittedName>
</protein>
<comment type="caution">
    <text evidence="11">The sequence shown here is derived from an EMBL/GenBank/DDBJ whole genome shotgun (WGS) entry which is preliminary data.</text>
</comment>
<evidence type="ECO:0000259" key="9">
    <source>
        <dbReference type="Pfam" id="PF09088"/>
    </source>
</evidence>
<evidence type="ECO:0000313" key="11">
    <source>
        <dbReference type="EMBL" id="CAJ1410123.1"/>
    </source>
</evidence>
<feature type="domain" description="MIF4G" evidence="8">
    <location>
        <begin position="67"/>
        <end position="204"/>
    </location>
</feature>
<dbReference type="InterPro" id="IPR015174">
    <property type="entry name" value="MIF4G-like_typ-2"/>
</dbReference>
<keyword evidence="3" id="KW-0507">mRNA processing</keyword>
<feature type="compositionally biased region" description="Basic and acidic residues" evidence="6">
    <location>
        <begin position="11"/>
        <end position="26"/>
    </location>
</feature>
<evidence type="ECO:0000256" key="4">
    <source>
        <dbReference type="ARBA" id="ARBA00023187"/>
    </source>
</evidence>
<dbReference type="InterPro" id="IPR003890">
    <property type="entry name" value="MIF4G-like_typ-3"/>
</dbReference>
<dbReference type="Proteomes" id="UP001178507">
    <property type="component" value="Unassembled WGS sequence"/>
</dbReference>
<evidence type="ECO:0000313" key="12">
    <source>
        <dbReference type="Proteomes" id="UP001178507"/>
    </source>
</evidence>
<comment type="similarity">
    <text evidence="2">Belongs to the NCBP1 family.</text>
</comment>
<keyword evidence="5" id="KW-0539">Nucleus</keyword>
<dbReference type="GO" id="GO:0000184">
    <property type="term" value="P:nuclear-transcribed mRNA catabolic process, nonsense-mediated decay"/>
    <property type="evidence" value="ECO:0007669"/>
    <property type="project" value="TreeGrafter"/>
</dbReference>
<dbReference type="GO" id="GO:0003729">
    <property type="term" value="F:mRNA binding"/>
    <property type="evidence" value="ECO:0007669"/>
    <property type="project" value="TreeGrafter"/>
</dbReference>
<keyword evidence="7" id="KW-0472">Membrane</keyword>
<organism evidence="11 12">
    <name type="scientific">Effrenium voratum</name>
    <dbReference type="NCBI Taxonomy" id="2562239"/>
    <lineage>
        <taxon>Eukaryota</taxon>
        <taxon>Sar</taxon>
        <taxon>Alveolata</taxon>
        <taxon>Dinophyceae</taxon>
        <taxon>Suessiales</taxon>
        <taxon>Symbiodiniaceae</taxon>
        <taxon>Effrenium</taxon>
    </lineage>
</organism>
<dbReference type="PANTHER" id="PTHR12412">
    <property type="entry name" value="CAP BINDING PROTEIN"/>
    <property type="match status" value="1"/>
</dbReference>
<dbReference type="Pfam" id="PF02854">
    <property type="entry name" value="MIF4G"/>
    <property type="match status" value="1"/>
</dbReference>
<feature type="transmembrane region" description="Helical" evidence="7">
    <location>
        <begin position="125"/>
        <end position="148"/>
    </location>
</feature>
<proteinExistence type="inferred from homology"/>
<keyword evidence="7" id="KW-1133">Transmembrane helix</keyword>
<keyword evidence="7" id="KW-0812">Transmembrane</keyword>
<dbReference type="GO" id="GO:0006406">
    <property type="term" value="P:mRNA export from nucleus"/>
    <property type="evidence" value="ECO:0007669"/>
    <property type="project" value="InterPro"/>
</dbReference>
<comment type="subcellular location">
    <subcellularLocation>
        <location evidence="1">Nucleus</location>
    </subcellularLocation>
</comment>
<feature type="compositionally biased region" description="Basic and acidic residues" evidence="6">
    <location>
        <begin position="529"/>
        <end position="539"/>
    </location>
</feature>
<dbReference type="AlphaFoldDB" id="A0AA36NMT7"/>
<dbReference type="Pfam" id="PF09090">
    <property type="entry name" value="MIF4G_like_2"/>
    <property type="match status" value="1"/>
</dbReference>
<dbReference type="InterPro" id="IPR015172">
    <property type="entry name" value="MIF4G-like_typ-1"/>
</dbReference>
<dbReference type="InterPro" id="IPR016024">
    <property type="entry name" value="ARM-type_fold"/>
</dbReference>
<evidence type="ECO:0000259" key="10">
    <source>
        <dbReference type="Pfam" id="PF09090"/>
    </source>
</evidence>
<feature type="region of interest" description="Disordered" evidence="6">
    <location>
        <begin position="1"/>
        <end position="26"/>
    </location>
</feature>
<dbReference type="GO" id="GO:0008380">
    <property type="term" value="P:RNA splicing"/>
    <property type="evidence" value="ECO:0007669"/>
    <property type="project" value="UniProtKB-KW"/>
</dbReference>
<gene>
    <name evidence="11" type="ORF">EVOR1521_LOCUS31046</name>
</gene>
<evidence type="ECO:0000256" key="3">
    <source>
        <dbReference type="ARBA" id="ARBA00022664"/>
    </source>
</evidence>
<dbReference type="GO" id="GO:0005846">
    <property type="term" value="C:nuclear cap binding complex"/>
    <property type="evidence" value="ECO:0007669"/>
    <property type="project" value="InterPro"/>
</dbReference>